<dbReference type="GO" id="GO:0008963">
    <property type="term" value="F:phospho-N-acetylmuramoyl-pentapeptide-transferase activity"/>
    <property type="evidence" value="ECO:0007669"/>
    <property type="project" value="UniProtKB-UniRule"/>
</dbReference>
<keyword evidence="7" id="KW-1003">Cell membrane</keyword>
<keyword evidence="5 7" id="KW-1133">Transmembrane helix</keyword>
<evidence type="ECO:0000256" key="4">
    <source>
        <dbReference type="ARBA" id="ARBA00022692"/>
    </source>
</evidence>
<dbReference type="AlphaFoldDB" id="E0RWS4"/>
<keyword evidence="6 7" id="KW-0472">Membrane</keyword>
<dbReference type="EC" id="2.7.8.13" evidence="7 8"/>
<dbReference type="PROSITE" id="PS01347">
    <property type="entry name" value="MRAY_1"/>
    <property type="match status" value="1"/>
</dbReference>
<dbReference type="eggNOG" id="COG0472">
    <property type="taxonomic scope" value="Bacteria"/>
</dbReference>
<dbReference type="PANTHER" id="PTHR22926">
    <property type="entry name" value="PHOSPHO-N-ACETYLMURAMOYL-PENTAPEPTIDE-TRANSFERASE"/>
    <property type="match status" value="1"/>
</dbReference>
<dbReference type="InterPro" id="IPR000715">
    <property type="entry name" value="Glycosyl_transferase_4"/>
</dbReference>
<protein>
    <recommendedName>
        <fullName evidence="7 8">Phospho-N-acetylmuramoyl-pentapeptide-transferase</fullName>
        <ecNumber evidence="7 8">2.7.8.13</ecNumber>
    </recommendedName>
    <alternativeName>
        <fullName evidence="7">UDP-MurNAc-pentapeptide phosphotransferase</fullName>
    </alternativeName>
</protein>
<evidence type="ECO:0000313" key="11">
    <source>
        <dbReference type="Proteomes" id="UP000001299"/>
    </source>
</evidence>
<comment type="cofactor">
    <cofactor evidence="7 9">
        <name>Mg(2+)</name>
        <dbReference type="ChEBI" id="CHEBI:18420"/>
    </cofactor>
</comment>
<accession>E0RWS4</accession>
<dbReference type="GO" id="GO:0071555">
    <property type="term" value="P:cell wall organization"/>
    <property type="evidence" value="ECO:0007669"/>
    <property type="project" value="UniProtKB-KW"/>
</dbReference>
<evidence type="ECO:0000256" key="5">
    <source>
        <dbReference type="ARBA" id="ARBA00022989"/>
    </source>
</evidence>
<dbReference type="Proteomes" id="UP000001299">
    <property type="component" value="Chromosome 1"/>
</dbReference>
<keyword evidence="7" id="KW-0131">Cell cycle</keyword>
<keyword evidence="11" id="KW-1185">Reference proteome</keyword>
<dbReference type="EMBL" id="CP001810">
    <property type="protein sequence ID" value="ADL34600.1"/>
    <property type="molecule type" value="Genomic_DNA"/>
</dbReference>
<comment type="catalytic activity">
    <reaction evidence="7">
        <text>UDP-N-acetyl-alpha-D-muramoyl-L-alanyl-gamma-D-glutamyl-meso-2,6-diaminopimeloyl-D-alanyl-D-alanine + di-trans,octa-cis-undecaprenyl phosphate = di-trans,octa-cis-undecaprenyl diphospho-N-acetyl-alpha-D-muramoyl-L-alanyl-D-glutamyl-meso-2,6-diaminopimeloyl-D-alanyl-D-alanine + UMP</text>
        <dbReference type="Rhea" id="RHEA:28386"/>
        <dbReference type="ChEBI" id="CHEBI:57865"/>
        <dbReference type="ChEBI" id="CHEBI:60392"/>
        <dbReference type="ChEBI" id="CHEBI:61386"/>
        <dbReference type="ChEBI" id="CHEBI:61387"/>
        <dbReference type="EC" id="2.7.8.13"/>
    </reaction>
</comment>
<feature type="transmembrane region" description="Helical" evidence="7">
    <location>
        <begin position="234"/>
        <end position="261"/>
    </location>
</feature>
<feature type="transmembrane region" description="Helical" evidence="7">
    <location>
        <begin position="150"/>
        <end position="166"/>
    </location>
</feature>
<dbReference type="KEGG" id="bpb:bpr_I1866"/>
<keyword evidence="7" id="KW-0133">Cell shape</keyword>
<dbReference type="HAMAP" id="MF_00038">
    <property type="entry name" value="MraY"/>
    <property type="match status" value="1"/>
</dbReference>
<dbReference type="NCBIfam" id="TIGR00445">
    <property type="entry name" value="mraY"/>
    <property type="match status" value="1"/>
</dbReference>
<dbReference type="GO" id="GO:0051301">
    <property type="term" value="P:cell division"/>
    <property type="evidence" value="ECO:0007669"/>
    <property type="project" value="UniProtKB-KW"/>
</dbReference>
<proteinExistence type="inferred from homology"/>
<dbReference type="GO" id="GO:0005886">
    <property type="term" value="C:plasma membrane"/>
    <property type="evidence" value="ECO:0007669"/>
    <property type="project" value="UniProtKB-SubCell"/>
</dbReference>
<comment type="similarity">
    <text evidence="2 7">Belongs to the glycosyltransferase 4 family. MraY subfamily.</text>
</comment>
<feature type="transmembrane region" description="Helical" evidence="7">
    <location>
        <begin position="302"/>
        <end position="321"/>
    </location>
</feature>
<keyword evidence="3 7" id="KW-0808">Transferase</keyword>
<dbReference type="STRING" id="515622.bpr_I1866"/>
<dbReference type="Pfam" id="PF10555">
    <property type="entry name" value="MraY_sig1"/>
    <property type="match status" value="1"/>
</dbReference>
<comment type="function">
    <text evidence="7">Catalyzes the initial step of the lipid cycle reactions in the biosynthesis of the cell wall peptidoglycan: transfers peptidoglycan precursor phospho-MurNAc-pentapeptide from UDP-MurNAc-pentapeptide onto the lipid carrier undecaprenyl phosphate, yielding undecaprenyl-pyrophosphoryl-MurNAc-pentapeptide, known as lipid I.</text>
</comment>
<evidence type="ECO:0000256" key="1">
    <source>
        <dbReference type="ARBA" id="ARBA00004141"/>
    </source>
</evidence>
<dbReference type="GO" id="GO:0008360">
    <property type="term" value="P:regulation of cell shape"/>
    <property type="evidence" value="ECO:0007669"/>
    <property type="project" value="UniProtKB-KW"/>
</dbReference>
<evidence type="ECO:0000256" key="2">
    <source>
        <dbReference type="ARBA" id="ARBA00005583"/>
    </source>
</evidence>
<feature type="binding site" evidence="9">
    <location>
        <position position="170"/>
    </location>
    <ligand>
        <name>Mg(2+)</name>
        <dbReference type="ChEBI" id="CHEBI:18420"/>
    </ligand>
</feature>
<feature type="transmembrane region" description="Helical" evidence="7">
    <location>
        <begin position="178"/>
        <end position="198"/>
    </location>
</feature>
<keyword evidence="7 9" id="KW-0460">Magnesium</keyword>
<feature type="transmembrane region" description="Helical" evidence="7">
    <location>
        <begin position="111"/>
        <end position="130"/>
    </location>
</feature>
<keyword evidence="7 9" id="KW-0479">Metal-binding</keyword>
<feature type="transmembrane region" description="Helical" evidence="7">
    <location>
        <begin position="204"/>
        <end position="222"/>
    </location>
</feature>
<organism evidence="10 11">
    <name type="scientific">Butyrivibrio proteoclasticus (strain ATCC 51982 / DSM 14932 / B316)</name>
    <name type="common">Clostridium proteoclasticum</name>
    <dbReference type="NCBI Taxonomy" id="515622"/>
    <lineage>
        <taxon>Bacteria</taxon>
        <taxon>Bacillati</taxon>
        <taxon>Bacillota</taxon>
        <taxon>Clostridia</taxon>
        <taxon>Lachnospirales</taxon>
        <taxon>Lachnospiraceae</taxon>
        <taxon>Butyrivibrio</taxon>
    </lineage>
</organism>
<keyword evidence="7" id="KW-0132">Cell division</keyword>
<keyword evidence="7" id="KW-0573">Peptidoglycan synthesis</keyword>
<keyword evidence="7" id="KW-0961">Cell wall biogenesis/degradation</keyword>
<evidence type="ECO:0000256" key="8">
    <source>
        <dbReference type="NCBIfam" id="TIGR00445"/>
    </source>
</evidence>
<evidence type="ECO:0000256" key="3">
    <source>
        <dbReference type="ARBA" id="ARBA00022679"/>
    </source>
</evidence>
<dbReference type="UniPathway" id="UPA00219"/>
<dbReference type="GO" id="GO:0046872">
    <property type="term" value="F:metal ion binding"/>
    <property type="evidence" value="ECO:0007669"/>
    <property type="project" value="UniProtKB-KW"/>
</dbReference>
<dbReference type="PROSITE" id="PS01348">
    <property type="entry name" value="MRAY_2"/>
    <property type="match status" value="1"/>
</dbReference>
<evidence type="ECO:0000256" key="7">
    <source>
        <dbReference type="HAMAP-Rule" id="MF_00038"/>
    </source>
</evidence>
<keyword evidence="4 7" id="KW-0812">Transmembrane</keyword>
<dbReference type="HOGENOM" id="CLU_023982_0_1_9"/>
<dbReference type="InterPro" id="IPR003524">
    <property type="entry name" value="PNAcMuramoyl-5peptid_Trfase"/>
</dbReference>
<dbReference type="GO" id="GO:0051992">
    <property type="term" value="F:UDP-N-acetylmuramoyl-L-alanyl-D-glutamyl-meso-2,6-diaminopimelyl-D-alanyl-D-alanine:undecaprenyl-phosphate transferase activity"/>
    <property type="evidence" value="ECO:0007669"/>
    <property type="project" value="RHEA"/>
</dbReference>
<dbReference type="Pfam" id="PF00953">
    <property type="entry name" value="Glycos_transf_4"/>
    <property type="match status" value="1"/>
</dbReference>
<evidence type="ECO:0000313" key="10">
    <source>
        <dbReference type="EMBL" id="ADL34600.1"/>
    </source>
</evidence>
<feature type="transmembrane region" description="Helical" evidence="7">
    <location>
        <begin position="56"/>
        <end position="74"/>
    </location>
</feature>
<sequence length="322" mass="35326">MSDYIFRTLIPTVVSFCIAVVIGPRVIEMLRRLKAGQTEREEGLESHKKKTGTPTMGGIIFLIPFLIIGIFYSMSHKEVIPVLIMTIGFGIIGFLDDYIKVVRKHNLGLLPWQKLLGQFIVVAVFVLYIYNFTDLSLALKIPFTDITLDIGFWNIPILFFIALGTGNGTNLTDGVDGLCASVTAVVAGFFIAAAMFYGATGAEVMSAAMLGGLLGYLVYNVYPGKVMMGDLGSLAIGGFVTSIAYVMNMPIFIVIVGFIYAGEAISVIMQVTYFKLTHGKRIFRMAPIHHHFEKGGWSETRVVNVFTTVTVIMCLIAYAGLR</sequence>
<name>E0RWS4_BUTPB</name>
<evidence type="ECO:0000256" key="6">
    <source>
        <dbReference type="ARBA" id="ARBA00023136"/>
    </source>
</evidence>
<feature type="binding site" evidence="9">
    <location>
        <position position="230"/>
    </location>
    <ligand>
        <name>Mg(2+)</name>
        <dbReference type="ChEBI" id="CHEBI:18420"/>
    </ligand>
</feature>
<dbReference type="GO" id="GO:0009252">
    <property type="term" value="P:peptidoglycan biosynthetic process"/>
    <property type="evidence" value="ECO:0007669"/>
    <property type="project" value="UniProtKB-UniRule"/>
</dbReference>
<feature type="transmembrane region" description="Helical" evidence="7">
    <location>
        <begin position="6"/>
        <end position="27"/>
    </location>
</feature>
<dbReference type="PANTHER" id="PTHR22926:SF5">
    <property type="entry name" value="PHOSPHO-N-ACETYLMURAMOYL-PENTAPEPTIDE-TRANSFERASE HOMOLOG"/>
    <property type="match status" value="1"/>
</dbReference>
<gene>
    <name evidence="7 10" type="primary">mraY</name>
    <name evidence="10" type="ordered locus">bpr_I1866</name>
</gene>
<reference evidence="10 11" key="1">
    <citation type="journal article" date="2010" name="PLoS ONE">
        <title>The glycobiome of the rumen bacterium Butyrivibrio proteoclasticus B316(T) highlights adaptation to a polysaccharide-rich environment.</title>
        <authorList>
            <person name="Kelly W.J."/>
            <person name="Leahy S.C."/>
            <person name="Altermann E."/>
            <person name="Yeoman C.J."/>
            <person name="Dunne J.C."/>
            <person name="Kong Z."/>
            <person name="Pacheco D.M."/>
            <person name="Li D."/>
            <person name="Noel S.J."/>
            <person name="Moon C.D."/>
            <person name="Cookson A.L."/>
            <person name="Attwood G.T."/>
        </authorList>
    </citation>
    <scope>NUCLEOTIDE SEQUENCE [LARGE SCALE GENOMIC DNA]</scope>
    <source>
        <strain evidence="11">ATCC 51982 / DSM 14932 / B316</strain>
    </source>
</reference>
<dbReference type="InterPro" id="IPR018480">
    <property type="entry name" value="PNAcMuramoyl-5peptid_Trfase_CS"/>
</dbReference>
<feature type="transmembrane region" description="Helical" evidence="7">
    <location>
        <begin position="80"/>
        <end position="99"/>
    </location>
</feature>
<comment type="subcellular location">
    <subcellularLocation>
        <location evidence="7">Cell membrane</location>
        <topology evidence="7">Multi-pass membrane protein</topology>
    </subcellularLocation>
    <subcellularLocation>
        <location evidence="1">Membrane</location>
        <topology evidence="1">Multi-pass membrane protein</topology>
    </subcellularLocation>
</comment>
<comment type="pathway">
    <text evidence="7">Cell wall biogenesis; peptidoglycan biosynthesis.</text>
</comment>
<evidence type="ECO:0000256" key="9">
    <source>
        <dbReference type="PIRSR" id="PIRSR600715-1"/>
    </source>
</evidence>
<dbReference type="RefSeq" id="WP_013281254.1">
    <property type="nucleotide sequence ID" value="NC_014387.1"/>
</dbReference>
<dbReference type="CDD" id="cd06852">
    <property type="entry name" value="GT_MraY"/>
    <property type="match status" value="1"/>
</dbReference>